<comment type="function">
    <text evidence="13">Ubiquitin-protein ligase that probably functions as an E3 ligase in conjunction with specific E1 and E2 ligases. May also function as an E4 ligase mediating the assembly of polyubiquitin chains on substrates ubiquitinated by another E3 ubiquitin ligase. May regulate myosin assembly in striated muscles together with STUB1 and VCP/p97 by targeting myosin chaperone UNC45B for proteasomal degradation.</text>
</comment>
<dbReference type="AlphaFoldDB" id="H2Y6Z0"/>
<evidence type="ECO:0000259" key="17">
    <source>
        <dbReference type="PROSITE" id="PS51698"/>
    </source>
</evidence>
<evidence type="ECO:0000256" key="16">
    <source>
        <dbReference type="ARBA" id="ARBA00083610"/>
    </source>
</evidence>
<dbReference type="GO" id="GO:0005634">
    <property type="term" value="C:nucleus"/>
    <property type="evidence" value="ECO:0007669"/>
    <property type="project" value="UniProtKB-SubCell"/>
</dbReference>
<evidence type="ECO:0000313" key="19">
    <source>
        <dbReference type="Proteomes" id="UP000007875"/>
    </source>
</evidence>
<keyword evidence="12" id="KW-0539">Nucleus</keyword>
<sequence length="193" mass="22490">SSDRNSQELADRLAAMLNLNLQQLCGPKCKNLKVKKPEKYGFEPKKLVELLTDLYLHLDCPEFIACLANDERSYRKELYDTAVARMEKSTIKTSMDIEHFKDLARRVEECRIKLNKAEVDYGEIPDEFKDPLMDTLMRDPVLLPTSGTVMDRSIILRHLLNSSTDPFNRQELTEDMLKPETNLKKRIDNWIKE</sequence>
<evidence type="ECO:0000256" key="12">
    <source>
        <dbReference type="ARBA" id="ARBA00023242"/>
    </source>
</evidence>
<dbReference type="InterPro" id="IPR045132">
    <property type="entry name" value="UBE4"/>
</dbReference>
<feature type="domain" description="U-box" evidence="17">
    <location>
        <begin position="123"/>
        <end position="193"/>
    </location>
</feature>
<comment type="pathway">
    <text evidence="4">Protein modification; protein ubiquitination.</text>
</comment>
<evidence type="ECO:0000256" key="13">
    <source>
        <dbReference type="ARBA" id="ARBA00056267"/>
    </source>
</evidence>
<dbReference type="UniPathway" id="UPA00143"/>
<dbReference type="Gene3D" id="3.30.40.10">
    <property type="entry name" value="Zinc/RING finger domain, C3HC4 (zinc finger)"/>
    <property type="match status" value="1"/>
</dbReference>
<evidence type="ECO:0000256" key="2">
    <source>
        <dbReference type="ARBA" id="ARBA00004123"/>
    </source>
</evidence>
<dbReference type="GeneTree" id="ENSGT00390000009300"/>
<dbReference type="STRING" id="51511.ENSCSAVP00000001088"/>
<dbReference type="GO" id="GO:0000151">
    <property type="term" value="C:ubiquitin ligase complex"/>
    <property type="evidence" value="ECO:0007669"/>
    <property type="project" value="InterPro"/>
</dbReference>
<dbReference type="Proteomes" id="UP000007875">
    <property type="component" value="Unassembled WGS sequence"/>
</dbReference>
<dbReference type="InterPro" id="IPR003613">
    <property type="entry name" value="Ubox_domain"/>
</dbReference>
<evidence type="ECO:0000256" key="15">
    <source>
        <dbReference type="ARBA" id="ARBA00081821"/>
    </source>
</evidence>
<dbReference type="GO" id="GO:0005737">
    <property type="term" value="C:cytoplasm"/>
    <property type="evidence" value="ECO:0007669"/>
    <property type="project" value="UniProtKB-SubCell"/>
</dbReference>
<keyword evidence="10" id="KW-0833">Ubl conjugation pathway</keyword>
<dbReference type="InParanoid" id="H2Y6Z0"/>
<dbReference type="FunFam" id="3.30.40.10:FF:000060">
    <property type="entry name" value="ubiquitin conjugation factor E4 B"/>
    <property type="match status" value="1"/>
</dbReference>
<dbReference type="PROSITE" id="PS51698">
    <property type="entry name" value="U_BOX"/>
    <property type="match status" value="1"/>
</dbReference>
<dbReference type="EC" id="2.3.2.27" evidence="6"/>
<keyword evidence="7" id="KW-0963">Cytoplasm</keyword>
<dbReference type="SUPFAM" id="SSF57850">
    <property type="entry name" value="RING/U-box"/>
    <property type="match status" value="1"/>
</dbReference>
<comment type="subcellular location">
    <subcellularLocation>
        <location evidence="3">Cytoplasm</location>
    </subcellularLocation>
    <subcellularLocation>
        <location evidence="2">Nucleus</location>
    </subcellularLocation>
</comment>
<keyword evidence="8" id="KW-0597">Phosphoprotein</keyword>
<dbReference type="Pfam" id="PF04564">
    <property type="entry name" value="U-box"/>
    <property type="match status" value="1"/>
</dbReference>
<evidence type="ECO:0000256" key="1">
    <source>
        <dbReference type="ARBA" id="ARBA00000900"/>
    </source>
</evidence>
<dbReference type="InterPro" id="IPR013083">
    <property type="entry name" value="Znf_RING/FYVE/PHD"/>
</dbReference>
<evidence type="ECO:0000256" key="11">
    <source>
        <dbReference type="ARBA" id="ARBA00022990"/>
    </source>
</evidence>
<evidence type="ECO:0000256" key="6">
    <source>
        <dbReference type="ARBA" id="ARBA00012483"/>
    </source>
</evidence>
<dbReference type="PANTHER" id="PTHR13931:SF2">
    <property type="entry name" value="UBIQUITIN CONJUGATION FACTOR E4 B"/>
    <property type="match status" value="1"/>
</dbReference>
<dbReference type="HOGENOM" id="CLU_003224_3_1_1"/>
<dbReference type="PANTHER" id="PTHR13931">
    <property type="entry name" value="UBIQUITINATION FACTOR E4"/>
    <property type="match status" value="1"/>
</dbReference>
<comment type="catalytic activity">
    <reaction evidence="1">
        <text>S-ubiquitinyl-[E2 ubiquitin-conjugating enzyme]-L-cysteine + [acceptor protein]-L-lysine = [E2 ubiquitin-conjugating enzyme]-L-cysteine + N(6)-ubiquitinyl-[acceptor protein]-L-lysine.</text>
        <dbReference type="EC" id="2.3.2.27"/>
    </reaction>
</comment>
<dbReference type="GO" id="GO:0034450">
    <property type="term" value="F:ubiquitin-ubiquitin ligase activity"/>
    <property type="evidence" value="ECO:0007669"/>
    <property type="project" value="InterPro"/>
</dbReference>
<keyword evidence="11" id="KW-0007">Acetylation</keyword>
<keyword evidence="9" id="KW-0808">Transferase</keyword>
<dbReference type="eggNOG" id="KOG2042">
    <property type="taxonomic scope" value="Eukaryota"/>
</dbReference>
<keyword evidence="19" id="KW-1185">Reference proteome</keyword>
<evidence type="ECO:0000256" key="3">
    <source>
        <dbReference type="ARBA" id="ARBA00004496"/>
    </source>
</evidence>
<dbReference type="GO" id="GO:0006511">
    <property type="term" value="P:ubiquitin-dependent protein catabolic process"/>
    <property type="evidence" value="ECO:0007669"/>
    <property type="project" value="InterPro"/>
</dbReference>
<protein>
    <recommendedName>
        <fullName evidence="14">Ubiquitin conjugation factor E4 B</fullName>
        <ecNumber evidence="6">2.3.2.27</ecNumber>
    </recommendedName>
    <alternativeName>
        <fullName evidence="16">RING-type E3 ubiquitin transferase E4 B</fullName>
    </alternativeName>
    <alternativeName>
        <fullName evidence="15">Ubiquitin fusion degradation protein 2</fullName>
    </alternativeName>
</protein>
<dbReference type="Pfam" id="PF10408">
    <property type="entry name" value="Ufd2P_core"/>
    <property type="match status" value="1"/>
</dbReference>
<reference evidence="18" key="3">
    <citation type="submission" date="2025-09" db="UniProtKB">
        <authorList>
            <consortium name="Ensembl"/>
        </authorList>
    </citation>
    <scope>IDENTIFICATION</scope>
</reference>
<evidence type="ECO:0000256" key="7">
    <source>
        <dbReference type="ARBA" id="ARBA00022490"/>
    </source>
</evidence>
<reference evidence="19" key="1">
    <citation type="submission" date="2003-08" db="EMBL/GenBank/DDBJ databases">
        <authorList>
            <person name="Birren B."/>
            <person name="Nusbaum C."/>
            <person name="Abebe A."/>
            <person name="Abouelleil A."/>
            <person name="Adekoya E."/>
            <person name="Ait-zahra M."/>
            <person name="Allen N."/>
            <person name="Allen T."/>
            <person name="An P."/>
            <person name="Anderson M."/>
            <person name="Anderson S."/>
            <person name="Arachchi H."/>
            <person name="Armbruster J."/>
            <person name="Bachantsang P."/>
            <person name="Baldwin J."/>
            <person name="Barry A."/>
            <person name="Bayul T."/>
            <person name="Blitshsteyn B."/>
            <person name="Bloom T."/>
            <person name="Blye J."/>
            <person name="Boguslavskiy L."/>
            <person name="Borowsky M."/>
            <person name="Boukhgalter B."/>
            <person name="Brunache A."/>
            <person name="Butler J."/>
            <person name="Calixte N."/>
            <person name="Calvo S."/>
            <person name="Camarata J."/>
            <person name="Campo K."/>
            <person name="Chang J."/>
            <person name="Cheshatsang Y."/>
            <person name="Citroen M."/>
            <person name="Collymore A."/>
            <person name="Considine T."/>
            <person name="Cook A."/>
            <person name="Cooke P."/>
            <person name="Corum B."/>
            <person name="Cuomo C."/>
            <person name="David R."/>
            <person name="Dawoe T."/>
            <person name="Degray S."/>
            <person name="Dodge S."/>
            <person name="Dooley K."/>
            <person name="Dorje P."/>
            <person name="Dorjee K."/>
            <person name="Dorris L."/>
            <person name="Duffey N."/>
            <person name="Dupes A."/>
            <person name="Elkins T."/>
            <person name="Engels R."/>
            <person name="Erickson J."/>
            <person name="Farina A."/>
            <person name="Faro S."/>
            <person name="Ferreira P."/>
            <person name="Fischer H."/>
            <person name="Fitzgerald M."/>
            <person name="Foley K."/>
            <person name="Gage D."/>
            <person name="Galagan J."/>
            <person name="Gearin G."/>
            <person name="Gnerre S."/>
            <person name="Gnirke A."/>
            <person name="Goyette A."/>
            <person name="Graham J."/>
            <person name="Grandbois E."/>
            <person name="Gyaltsen K."/>
            <person name="Hafez N."/>
            <person name="Hagopian D."/>
            <person name="Hagos B."/>
            <person name="Hall J."/>
            <person name="Hatcher B."/>
            <person name="Heller A."/>
            <person name="Higgins H."/>
            <person name="Honan T."/>
            <person name="Horn A."/>
            <person name="Houde N."/>
            <person name="Hughes L."/>
            <person name="Hulme W."/>
            <person name="Husby E."/>
            <person name="Iliev I."/>
            <person name="Jaffe D."/>
            <person name="Jones C."/>
            <person name="Kamal M."/>
            <person name="Kamat A."/>
            <person name="Kamvysselis M."/>
            <person name="Karlsson E."/>
            <person name="Kells C."/>
            <person name="Kieu A."/>
            <person name="Kisner P."/>
            <person name="Kodira C."/>
            <person name="Kulbokas E."/>
            <person name="Labutti K."/>
            <person name="Lama D."/>
            <person name="Landers T."/>
            <person name="Leger J."/>
            <person name="Levine S."/>
            <person name="Lewis D."/>
            <person name="Lewis T."/>
            <person name="Lindblad-toh K."/>
            <person name="Liu X."/>
            <person name="Lokyitsang T."/>
            <person name="Lokyitsang Y."/>
            <person name="Lucien O."/>
            <person name="Lui A."/>
            <person name="Ma L.J."/>
            <person name="Mabbitt R."/>
            <person name="Macdonald J."/>
            <person name="Maclean C."/>
            <person name="Major J."/>
            <person name="Manning J."/>
            <person name="Marabella R."/>
            <person name="Maru K."/>
            <person name="Matthews C."/>
            <person name="Mauceli E."/>
            <person name="Mccarthy M."/>
            <person name="Mcdonough S."/>
            <person name="Mcghee T."/>
            <person name="Meldrim J."/>
            <person name="Meneus L."/>
            <person name="Mesirov J."/>
            <person name="Mihalev A."/>
            <person name="Mihova T."/>
            <person name="Mikkelsen T."/>
            <person name="Mlenga V."/>
            <person name="Moru K."/>
            <person name="Mozes J."/>
            <person name="Mulrain L."/>
            <person name="Munson G."/>
            <person name="Naylor J."/>
            <person name="Newes C."/>
            <person name="Nguyen C."/>
            <person name="Nguyen N."/>
            <person name="Nguyen T."/>
            <person name="Nicol R."/>
            <person name="Nielsen C."/>
            <person name="Nizzari M."/>
            <person name="Norbu C."/>
            <person name="Norbu N."/>
            <person name="O'donnell P."/>
            <person name="Okoawo O."/>
            <person name="O'leary S."/>
            <person name="Omotosho B."/>
            <person name="O'neill K."/>
            <person name="Osman S."/>
            <person name="Parker S."/>
            <person name="Perrin D."/>
            <person name="Phunkhang P."/>
            <person name="Piqani B."/>
            <person name="Purcell S."/>
            <person name="Rachupka T."/>
            <person name="Ramasamy U."/>
            <person name="Rameau R."/>
            <person name="Ray V."/>
            <person name="Raymond C."/>
            <person name="Retta R."/>
            <person name="Richardson S."/>
            <person name="Rise C."/>
            <person name="Rodriguez J."/>
            <person name="Rogers J."/>
            <person name="Rogov P."/>
            <person name="Rutman M."/>
            <person name="Schupbach R."/>
            <person name="Seaman C."/>
            <person name="Settipalli S."/>
            <person name="Sharpe T."/>
            <person name="Sheridan J."/>
            <person name="Sherpa N."/>
            <person name="Shi J."/>
            <person name="Smirnov S."/>
            <person name="Smith C."/>
            <person name="Sougnez C."/>
            <person name="Spencer B."/>
            <person name="Stalker J."/>
            <person name="Stange-thomann N."/>
            <person name="Stavropoulos S."/>
            <person name="Stetson K."/>
            <person name="Stone C."/>
            <person name="Stone S."/>
            <person name="Stubbs M."/>
            <person name="Talamas J."/>
            <person name="Tchuinga P."/>
            <person name="Tenzing P."/>
            <person name="Tesfaye S."/>
            <person name="Theodore J."/>
            <person name="Thoulutsang Y."/>
            <person name="Topham K."/>
            <person name="Towey S."/>
            <person name="Tsamla T."/>
            <person name="Tsomo N."/>
            <person name="Vallee D."/>
            <person name="Vassiliev H."/>
            <person name="Venkataraman V."/>
            <person name="Vinson J."/>
            <person name="Vo A."/>
            <person name="Wade C."/>
            <person name="Wang S."/>
            <person name="Wangchuk T."/>
            <person name="Wangdi T."/>
            <person name="Whittaker C."/>
            <person name="Wilkinson J."/>
            <person name="Wu Y."/>
            <person name="Wyman D."/>
            <person name="Yadav S."/>
            <person name="Yang S."/>
            <person name="Yang X."/>
            <person name="Yeager S."/>
            <person name="Yee E."/>
            <person name="Young G."/>
            <person name="Zainoun J."/>
            <person name="Zembeck L."/>
            <person name="Zimmer A."/>
            <person name="Zody M."/>
            <person name="Lander E."/>
        </authorList>
    </citation>
    <scope>NUCLEOTIDE SEQUENCE [LARGE SCALE GENOMIC DNA]</scope>
</reference>
<dbReference type="OMA" id="ENENMAV"/>
<evidence type="ECO:0000256" key="14">
    <source>
        <dbReference type="ARBA" id="ARBA00072779"/>
    </source>
</evidence>
<dbReference type="GO" id="GO:0000209">
    <property type="term" value="P:protein polyubiquitination"/>
    <property type="evidence" value="ECO:0007669"/>
    <property type="project" value="TreeGrafter"/>
</dbReference>
<dbReference type="GO" id="GO:0036503">
    <property type="term" value="P:ERAD pathway"/>
    <property type="evidence" value="ECO:0007669"/>
    <property type="project" value="InterPro"/>
</dbReference>
<accession>H2Y6Z0</accession>
<proteinExistence type="inferred from homology"/>
<dbReference type="CDD" id="cd16658">
    <property type="entry name" value="RING-Ubox_UBE4B"/>
    <property type="match status" value="1"/>
</dbReference>
<dbReference type="InterPro" id="IPR019474">
    <property type="entry name" value="Ub_conjug_fac_E4_core"/>
</dbReference>
<evidence type="ECO:0000256" key="9">
    <source>
        <dbReference type="ARBA" id="ARBA00022679"/>
    </source>
</evidence>
<evidence type="ECO:0000313" key="18">
    <source>
        <dbReference type="Ensembl" id="ENSCSAVP00000001088.1"/>
    </source>
</evidence>
<evidence type="ECO:0000256" key="10">
    <source>
        <dbReference type="ARBA" id="ARBA00022786"/>
    </source>
</evidence>
<dbReference type="Ensembl" id="ENSCSAVT00000001099.1">
    <property type="protein sequence ID" value="ENSCSAVP00000001088.1"/>
    <property type="gene ID" value="ENSCSAVG00000000607.1"/>
</dbReference>
<organism evidence="18 19">
    <name type="scientific">Ciona savignyi</name>
    <name type="common">Pacific transparent sea squirt</name>
    <dbReference type="NCBI Taxonomy" id="51511"/>
    <lineage>
        <taxon>Eukaryota</taxon>
        <taxon>Metazoa</taxon>
        <taxon>Chordata</taxon>
        <taxon>Tunicata</taxon>
        <taxon>Ascidiacea</taxon>
        <taxon>Phlebobranchia</taxon>
        <taxon>Cionidae</taxon>
        <taxon>Ciona</taxon>
    </lineage>
</organism>
<name>H2Y6Z0_CIOSA</name>
<reference evidence="18" key="2">
    <citation type="submission" date="2025-08" db="UniProtKB">
        <authorList>
            <consortium name="Ensembl"/>
        </authorList>
    </citation>
    <scope>IDENTIFICATION</scope>
</reference>
<evidence type="ECO:0000256" key="8">
    <source>
        <dbReference type="ARBA" id="ARBA00022553"/>
    </source>
</evidence>
<dbReference type="SMART" id="SM00504">
    <property type="entry name" value="Ubox"/>
    <property type="match status" value="1"/>
</dbReference>
<comment type="similarity">
    <text evidence="5">Belongs to the ubiquitin conjugation factor E4 family.</text>
</comment>
<evidence type="ECO:0000256" key="4">
    <source>
        <dbReference type="ARBA" id="ARBA00004906"/>
    </source>
</evidence>
<evidence type="ECO:0000256" key="5">
    <source>
        <dbReference type="ARBA" id="ARBA00007434"/>
    </source>
</evidence>